<feature type="non-terminal residue" evidence="1">
    <location>
        <position position="94"/>
    </location>
</feature>
<accession>X0VHE1</accession>
<name>X0VHE1_9ZZZZ</name>
<reference evidence="1" key="1">
    <citation type="journal article" date="2014" name="Front. Microbiol.">
        <title>High frequency of phylogenetically diverse reductive dehalogenase-homologous genes in deep subseafloor sedimentary metagenomes.</title>
        <authorList>
            <person name="Kawai M."/>
            <person name="Futagami T."/>
            <person name="Toyoda A."/>
            <person name="Takaki Y."/>
            <person name="Nishi S."/>
            <person name="Hori S."/>
            <person name="Arai W."/>
            <person name="Tsubouchi T."/>
            <person name="Morono Y."/>
            <person name="Uchiyama I."/>
            <person name="Ito T."/>
            <person name="Fujiyama A."/>
            <person name="Inagaki F."/>
            <person name="Takami H."/>
        </authorList>
    </citation>
    <scope>NUCLEOTIDE SEQUENCE</scope>
    <source>
        <strain evidence="1">Expedition CK06-06</strain>
    </source>
</reference>
<sequence>MSSHLDRLWLFIVAFLLLSLVCGGIVLAVKQNSHQVVEMSLSSATPPQYEGEICISGAVVNPGFYPAKSDDTIDALIQAAGPMPDADLSHIKST</sequence>
<gene>
    <name evidence="1" type="ORF">S01H1_56342</name>
</gene>
<proteinExistence type="predicted"/>
<evidence type="ECO:0000313" key="1">
    <source>
        <dbReference type="EMBL" id="GAG17700.1"/>
    </source>
</evidence>
<dbReference type="AlphaFoldDB" id="X0VHE1"/>
<dbReference type="EMBL" id="BARS01036680">
    <property type="protein sequence ID" value="GAG17700.1"/>
    <property type="molecule type" value="Genomic_DNA"/>
</dbReference>
<comment type="caution">
    <text evidence="1">The sequence shown here is derived from an EMBL/GenBank/DDBJ whole genome shotgun (WGS) entry which is preliminary data.</text>
</comment>
<protein>
    <submittedName>
        <fullName evidence="1">Uncharacterized protein</fullName>
    </submittedName>
</protein>
<dbReference type="Gene3D" id="3.10.560.10">
    <property type="entry name" value="Outer membrane lipoprotein wza domain like"/>
    <property type="match status" value="1"/>
</dbReference>
<organism evidence="1">
    <name type="scientific">marine sediment metagenome</name>
    <dbReference type="NCBI Taxonomy" id="412755"/>
    <lineage>
        <taxon>unclassified sequences</taxon>
        <taxon>metagenomes</taxon>
        <taxon>ecological metagenomes</taxon>
    </lineage>
</organism>